<dbReference type="Pfam" id="PF25601">
    <property type="entry name" value="AAA_lid_14"/>
    <property type="match status" value="1"/>
</dbReference>
<dbReference type="EMBL" id="CP001032">
    <property type="protein sequence ID" value="ACB73727.1"/>
    <property type="molecule type" value="Genomic_DNA"/>
</dbReference>
<evidence type="ECO:0000256" key="6">
    <source>
        <dbReference type="ARBA" id="ARBA00023163"/>
    </source>
</evidence>
<keyword evidence="3" id="KW-0805">Transcription regulation</keyword>
<dbReference type="InterPro" id="IPR001789">
    <property type="entry name" value="Sig_transdc_resp-reg_receiver"/>
</dbReference>
<dbReference type="GO" id="GO:0005524">
    <property type="term" value="F:ATP binding"/>
    <property type="evidence" value="ECO:0007669"/>
    <property type="project" value="UniProtKB-KW"/>
</dbReference>
<dbReference type="KEGG" id="ote:Oter_0437"/>
<dbReference type="Proteomes" id="UP000007013">
    <property type="component" value="Chromosome"/>
</dbReference>
<dbReference type="CDD" id="cd00156">
    <property type="entry name" value="REC"/>
    <property type="match status" value="1"/>
</dbReference>
<dbReference type="InterPro" id="IPR002197">
    <property type="entry name" value="HTH_Fis"/>
</dbReference>
<proteinExistence type="predicted"/>
<dbReference type="PROSITE" id="PS00688">
    <property type="entry name" value="SIGMA54_INTERACT_3"/>
    <property type="match status" value="1"/>
</dbReference>
<keyword evidence="2" id="KW-0067">ATP-binding</keyword>
<keyword evidence="6" id="KW-0804">Transcription</keyword>
<dbReference type="eggNOG" id="COG2204">
    <property type="taxonomic scope" value="Bacteria"/>
</dbReference>
<dbReference type="Pfam" id="PF00158">
    <property type="entry name" value="Sigma54_activat"/>
    <property type="match status" value="1"/>
</dbReference>
<dbReference type="Pfam" id="PF02954">
    <property type="entry name" value="HTH_8"/>
    <property type="match status" value="1"/>
</dbReference>
<feature type="domain" description="Sigma-54 factor interaction" evidence="8">
    <location>
        <begin position="142"/>
        <end position="371"/>
    </location>
</feature>
<dbReference type="SMART" id="SM00382">
    <property type="entry name" value="AAA"/>
    <property type="match status" value="1"/>
</dbReference>
<evidence type="ECO:0000256" key="3">
    <source>
        <dbReference type="ARBA" id="ARBA00023015"/>
    </source>
</evidence>
<feature type="modified residue" description="4-aspartylphosphate" evidence="7">
    <location>
        <position position="54"/>
    </location>
</feature>
<dbReference type="InterPro" id="IPR025944">
    <property type="entry name" value="Sigma_54_int_dom_CS"/>
</dbReference>
<dbReference type="STRING" id="452637.Oter_0437"/>
<evidence type="ECO:0000313" key="10">
    <source>
        <dbReference type="EMBL" id="ACB73727.1"/>
    </source>
</evidence>
<dbReference type="InterPro" id="IPR027417">
    <property type="entry name" value="P-loop_NTPase"/>
</dbReference>
<dbReference type="SUPFAM" id="SSF52540">
    <property type="entry name" value="P-loop containing nucleoside triphosphate hydrolases"/>
    <property type="match status" value="1"/>
</dbReference>
<dbReference type="FunFam" id="1.10.8.60:FF:000014">
    <property type="entry name" value="DNA-binding transcriptional regulator NtrC"/>
    <property type="match status" value="1"/>
</dbReference>
<dbReference type="InterPro" id="IPR011006">
    <property type="entry name" value="CheY-like_superfamily"/>
</dbReference>
<dbReference type="HOGENOM" id="CLU_000445_0_6_0"/>
<evidence type="ECO:0000313" key="11">
    <source>
        <dbReference type="Proteomes" id="UP000007013"/>
    </source>
</evidence>
<dbReference type="Gene3D" id="1.10.10.60">
    <property type="entry name" value="Homeodomain-like"/>
    <property type="match status" value="1"/>
</dbReference>
<evidence type="ECO:0000256" key="7">
    <source>
        <dbReference type="PROSITE-ProRule" id="PRU00169"/>
    </source>
</evidence>
<dbReference type="InterPro" id="IPR025662">
    <property type="entry name" value="Sigma_54_int_dom_ATP-bd_1"/>
</dbReference>
<dbReference type="SUPFAM" id="SSF52172">
    <property type="entry name" value="CheY-like"/>
    <property type="match status" value="1"/>
</dbReference>
<dbReference type="GO" id="GO:0000160">
    <property type="term" value="P:phosphorelay signal transduction system"/>
    <property type="evidence" value="ECO:0007669"/>
    <property type="project" value="InterPro"/>
</dbReference>
<feature type="domain" description="Response regulatory" evidence="9">
    <location>
        <begin position="5"/>
        <end position="119"/>
    </location>
</feature>
<keyword evidence="1" id="KW-0547">Nucleotide-binding</keyword>
<evidence type="ECO:0000259" key="8">
    <source>
        <dbReference type="PROSITE" id="PS50045"/>
    </source>
</evidence>
<dbReference type="OrthoDB" id="9802354at2"/>
<evidence type="ECO:0000259" key="9">
    <source>
        <dbReference type="PROSITE" id="PS50110"/>
    </source>
</evidence>
<organism evidence="10 11">
    <name type="scientific">Opitutus terrae (strain DSM 11246 / JCM 15787 / PB90-1)</name>
    <dbReference type="NCBI Taxonomy" id="452637"/>
    <lineage>
        <taxon>Bacteria</taxon>
        <taxon>Pseudomonadati</taxon>
        <taxon>Verrucomicrobiota</taxon>
        <taxon>Opitutia</taxon>
        <taxon>Opitutales</taxon>
        <taxon>Opitutaceae</taxon>
        <taxon>Opitutus</taxon>
    </lineage>
</organism>
<dbReference type="Pfam" id="PF00072">
    <property type="entry name" value="Response_reg"/>
    <property type="match status" value="1"/>
</dbReference>
<protein>
    <submittedName>
        <fullName evidence="10">Two component, sigma54 specific, transcriptional regulator, Fis family</fullName>
    </submittedName>
</protein>
<dbReference type="PROSITE" id="PS50045">
    <property type="entry name" value="SIGMA54_INTERACT_4"/>
    <property type="match status" value="1"/>
</dbReference>
<sequence>MSFEKILIVEDELVVRNLLQSIFQRHKLPVTCANNLAEATAQLQREQFDLMMLDIRLPDGDGQKFLEQVAAMPERPLVVMVTGYGSVESAVGCMRAGAFDYVLKPFSPSQIDVILKKAQTYRQLLRVNRLLSDDPEDEEGILVGRSPAMIRLRQIIERVAPTDATVLITGESGTGKEMVAREFYRRSPRRSQAFIKVNCAAISENLIESEFFGHERGAFTGATERREGRFELAHQGTLLLDEVSEIPANLQAKLLRVLQEREFERVGGSRTIKVNVRIIATSNRDLMRHVEKGEFRQDLYYRLNVFPVHVPALRERPEDIALLADHFLRRFARKHGVKVTGFADSARAALIGYRWPGNVRELQNTVERAVILSETGRAVTAAALGLPGDFLPGELPLEPAPAPEVPALPVAAVAEEPAGASPTVTDSHGQVLKLDELEKQAIRAALRQTGGNRTQAAAELGISIRTLRNKLQEYRLAGDPVDADFASIDS</sequence>
<dbReference type="PROSITE" id="PS00675">
    <property type="entry name" value="SIGMA54_INTERACT_1"/>
    <property type="match status" value="1"/>
</dbReference>
<dbReference type="SUPFAM" id="SSF46689">
    <property type="entry name" value="Homeodomain-like"/>
    <property type="match status" value="1"/>
</dbReference>
<evidence type="ECO:0000256" key="2">
    <source>
        <dbReference type="ARBA" id="ARBA00022840"/>
    </source>
</evidence>
<evidence type="ECO:0000256" key="4">
    <source>
        <dbReference type="ARBA" id="ARBA00023125"/>
    </source>
</evidence>
<dbReference type="PROSITE" id="PS50110">
    <property type="entry name" value="RESPONSE_REGULATORY"/>
    <property type="match status" value="1"/>
</dbReference>
<dbReference type="Gene3D" id="3.40.50.2300">
    <property type="match status" value="1"/>
</dbReference>
<keyword evidence="11" id="KW-1185">Reference proteome</keyword>
<dbReference type="PANTHER" id="PTHR32071">
    <property type="entry name" value="TRANSCRIPTIONAL REGULATORY PROTEIN"/>
    <property type="match status" value="1"/>
</dbReference>
<dbReference type="PANTHER" id="PTHR32071:SF21">
    <property type="entry name" value="TRANSCRIPTIONAL REGULATORY PROTEIN FLGR"/>
    <property type="match status" value="1"/>
</dbReference>
<dbReference type="InterPro" id="IPR009057">
    <property type="entry name" value="Homeodomain-like_sf"/>
</dbReference>
<accession>B1ZR63</accession>
<dbReference type="SMART" id="SM00448">
    <property type="entry name" value="REC"/>
    <property type="match status" value="1"/>
</dbReference>
<dbReference type="InterPro" id="IPR003593">
    <property type="entry name" value="AAA+_ATPase"/>
</dbReference>
<reference evidence="10 11" key="1">
    <citation type="journal article" date="2011" name="J. Bacteriol.">
        <title>Genome sequence of the verrucomicrobium Opitutus terrae PB90-1, an abundant inhabitant of rice paddy soil ecosystems.</title>
        <authorList>
            <person name="van Passel M.W."/>
            <person name="Kant R."/>
            <person name="Palva A."/>
            <person name="Copeland A."/>
            <person name="Lucas S."/>
            <person name="Lapidus A."/>
            <person name="Glavina del Rio T."/>
            <person name="Pitluck S."/>
            <person name="Goltsman E."/>
            <person name="Clum A."/>
            <person name="Sun H."/>
            <person name="Schmutz J."/>
            <person name="Larimer F.W."/>
            <person name="Land M.L."/>
            <person name="Hauser L."/>
            <person name="Kyrpides N."/>
            <person name="Mikhailova N."/>
            <person name="Richardson P.P."/>
            <person name="Janssen P.H."/>
            <person name="de Vos W.M."/>
            <person name="Smidt H."/>
        </authorList>
    </citation>
    <scope>NUCLEOTIDE SEQUENCE [LARGE SCALE GENOMIC DNA]</scope>
    <source>
        <strain evidence="11">DSM 11246 / JCM 15787 / PB90-1</strain>
    </source>
</reference>
<evidence type="ECO:0000256" key="5">
    <source>
        <dbReference type="ARBA" id="ARBA00023159"/>
    </source>
</evidence>
<keyword evidence="5" id="KW-0010">Activator</keyword>
<keyword evidence="4" id="KW-0238">DNA-binding</keyword>
<dbReference type="GO" id="GO:0006355">
    <property type="term" value="P:regulation of DNA-templated transcription"/>
    <property type="evidence" value="ECO:0007669"/>
    <property type="project" value="InterPro"/>
</dbReference>
<dbReference type="Gene3D" id="3.40.50.300">
    <property type="entry name" value="P-loop containing nucleotide triphosphate hydrolases"/>
    <property type="match status" value="1"/>
</dbReference>
<dbReference type="InterPro" id="IPR002078">
    <property type="entry name" value="Sigma_54_int"/>
</dbReference>
<dbReference type="Gene3D" id="1.10.8.60">
    <property type="match status" value="1"/>
</dbReference>
<gene>
    <name evidence="10" type="ordered locus">Oter_0437</name>
</gene>
<dbReference type="PRINTS" id="PR01590">
    <property type="entry name" value="HTHFIS"/>
</dbReference>
<dbReference type="InterPro" id="IPR058031">
    <property type="entry name" value="AAA_lid_NorR"/>
</dbReference>
<evidence type="ECO:0000256" key="1">
    <source>
        <dbReference type="ARBA" id="ARBA00022741"/>
    </source>
</evidence>
<dbReference type="GO" id="GO:0043565">
    <property type="term" value="F:sequence-specific DNA binding"/>
    <property type="evidence" value="ECO:0007669"/>
    <property type="project" value="InterPro"/>
</dbReference>
<dbReference type="RefSeq" id="WP_012373265.1">
    <property type="nucleotide sequence ID" value="NC_010571.1"/>
</dbReference>
<name>B1ZR63_OPITP</name>
<keyword evidence="7" id="KW-0597">Phosphoprotein</keyword>
<dbReference type="CDD" id="cd00009">
    <property type="entry name" value="AAA"/>
    <property type="match status" value="1"/>
</dbReference>
<dbReference type="FunFam" id="3.40.50.300:FF:000006">
    <property type="entry name" value="DNA-binding transcriptional regulator NtrC"/>
    <property type="match status" value="1"/>
</dbReference>
<dbReference type="AlphaFoldDB" id="B1ZR63"/>